<dbReference type="Proteomes" id="UP001558850">
    <property type="component" value="Unassembled WGS sequence"/>
</dbReference>
<sequence length="290" mass="32260">MRDITRTSNARAQLNDGHAHRRSKMRMVIQRIRLSGFERTLRSHVSYTAHRDGLQNPHYRLLTDSRSQSRSQQPVIQYGEVHFNQEYFNMSPVAGGFKTSHSRNVTVSDSVFLRNLGTGLWFDESSYDIKILNNDSIGNAGHGLDTEISDKAQFVNNLVVSNGGSGIKVINTSDVDIWNNTLAKNSTTTSERNLNIVMDTRRWATATSSSQKDLRQGVATPPDMTWITGPTNAHNNVIAGGSGQLPDVRRGLLASVHGRATQDHRGRQRLSAAVGQRSYLGCRMVAREDQ</sequence>
<accession>A0ACC6U1D6</accession>
<proteinExistence type="predicted"/>
<organism evidence="1 2">
    <name type="scientific">Paraburkholderia phymatum</name>
    <dbReference type="NCBI Taxonomy" id="148447"/>
    <lineage>
        <taxon>Bacteria</taxon>
        <taxon>Pseudomonadati</taxon>
        <taxon>Pseudomonadota</taxon>
        <taxon>Betaproteobacteria</taxon>
        <taxon>Burkholderiales</taxon>
        <taxon>Burkholderiaceae</taxon>
        <taxon>Paraburkholderia</taxon>
    </lineage>
</organism>
<name>A0ACC6U1D6_9BURK</name>
<evidence type="ECO:0000313" key="2">
    <source>
        <dbReference type="Proteomes" id="UP001558850"/>
    </source>
</evidence>
<gene>
    <name evidence="1" type="ORF">AB4Y32_16515</name>
</gene>
<dbReference type="EMBL" id="JBFRCH010000007">
    <property type="protein sequence ID" value="MEX3933382.1"/>
    <property type="molecule type" value="Genomic_DNA"/>
</dbReference>
<protein>
    <submittedName>
        <fullName evidence="1">Right-handed parallel beta-helix repeat-containing protein</fullName>
    </submittedName>
</protein>
<reference evidence="1" key="1">
    <citation type="submission" date="2024-07" db="EMBL/GenBank/DDBJ databases">
        <title>A survey of Mimosa microsymbionts across Brazilian biomes reveals a high diversity of Paraburkholderia nodulating endemic species, but also that Cupriavidus is common as a symbiont of widespread species.</title>
        <authorList>
            <person name="Rouws L."/>
            <person name="Barauna A."/>
            <person name="Beukes C."/>
            <person name="Rouws J.R.C."/>
            <person name="De Faria S.M."/>
            <person name="Gross E."/>
            <person name="Bueno Dos Reis Junior F."/>
            <person name="Simon M.F."/>
            <person name="Maluk M."/>
            <person name="Odee D.W."/>
            <person name="Kenicer G."/>
            <person name="Young J.P.W."/>
            <person name="Reis V.M."/>
            <person name="Zilli J."/>
            <person name="James E.K."/>
        </authorList>
    </citation>
    <scope>NUCLEOTIDE SEQUENCE</scope>
    <source>
        <strain evidence="1">EG181B</strain>
    </source>
</reference>
<keyword evidence="2" id="KW-1185">Reference proteome</keyword>
<evidence type="ECO:0000313" key="1">
    <source>
        <dbReference type="EMBL" id="MEX3933382.1"/>
    </source>
</evidence>
<comment type="caution">
    <text evidence="1">The sequence shown here is derived from an EMBL/GenBank/DDBJ whole genome shotgun (WGS) entry which is preliminary data.</text>
</comment>